<dbReference type="Pfam" id="PF10046">
    <property type="entry name" value="BLOC1_2"/>
    <property type="match status" value="1"/>
</dbReference>
<sequence length="117" mass="12966">MVDACGELADSLQNIFLSVSSMVKSELQVKKNQILNYLQIVSNFSPDLKCSKQVDILEKMNLRIALEYDDLGDVVVGLIVFAEQMISKTGGLDEFVGQMDAIDKQLGFILVLILILI</sequence>
<dbReference type="EMBL" id="JBANAX010000498">
    <property type="protein sequence ID" value="KAL1206406.1"/>
    <property type="molecule type" value="Genomic_DNA"/>
</dbReference>
<dbReference type="Proteomes" id="UP001558713">
    <property type="component" value="Unassembled WGS sequence"/>
</dbReference>
<comment type="similarity">
    <text evidence="1">Belongs to the BLOC1S2 family.</text>
</comment>
<dbReference type="AlphaFoldDB" id="A0ABD1AJW9"/>
<evidence type="ECO:0000256" key="1">
    <source>
        <dbReference type="ARBA" id="ARBA00008468"/>
    </source>
</evidence>
<protein>
    <submittedName>
        <fullName evidence="2">Biogenesis of lysosome-related organelles complex 1 subunit 2</fullName>
    </submittedName>
</protein>
<dbReference type="PANTHER" id="PTHR47882:SF1">
    <property type="entry name" value="BIOGENESIS OF LYSOSOME-RELATED ORGANELLES COMPLEX 1 SUBUNIT 2"/>
    <property type="match status" value="1"/>
</dbReference>
<evidence type="ECO:0000313" key="3">
    <source>
        <dbReference type="Proteomes" id="UP001558713"/>
    </source>
</evidence>
<name>A0ABD1AJW9_CARAN</name>
<dbReference type="PANTHER" id="PTHR47882">
    <property type="entry name" value="BIOGENESIS OF LYSOSOME-RELATED ORGANELLES COMPLEX 1 SUBUNIT 2"/>
    <property type="match status" value="1"/>
</dbReference>
<comment type="caution">
    <text evidence="2">The sequence shown here is derived from an EMBL/GenBank/DDBJ whole genome shotgun (WGS) entry which is preliminary data.</text>
</comment>
<gene>
    <name evidence="2" type="ORF">V5N11_020772</name>
</gene>
<dbReference type="InterPro" id="IPR019269">
    <property type="entry name" value="BLOC1_su2"/>
</dbReference>
<keyword evidence="3" id="KW-1185">Reference proteome</keyword>
<reference evidence="2 3" key="1">
    <citation type="submission" date="2024-04" db="EMBL/GenBank/DDBJ databases">
        <title>Genome assembly C_amara_ONT_v2.</title>
        <authorList>
            <person name="Yant L."/>
            <person name="Moore C."/>
            <person name="Slenker M."/>
        </authorList>
    </citation>
    <scope>NUCLEOTIDE SEQUENCE [LARGE SCALE GENOMIC DNA]</scope>
    <source>
        <tissue evidence="2">Leaf</tissue>
    </source>
</reference>
<organism evidence="2 3">
    <name type="scientific">Cardamine amara subsp. amara</name>
    <dbReference type="NCBI Taxonomy" id="228776"/>
    <lineage>
        <taxon>Eukaryota</taxon>
        <taxon>Viridiplantae</taxon>
        <taxon>Streptophyta</taxon>
        <taxon>Embryophyta</taxon>
        <taxon>Tracheophyta</taxon>
        <taxon>Spermatophyta</taxon>
        <taxon>Magnoliopsida</taxon>
        <taxon>eudicotyledons</taxon>
        <taxon>Gunneridae</taxon>
        <taxon>Pentapetalae</taxon>
        <taxon>rosids</taxon>
        <taxon>malvids</taxon>
        <taxon>Brassicales</taxon>
        <taxon>Brassicaceae</taxon>
        <taxon>Cardamineae</taxon>
        <taxon>Cardamine</taxon>
    </lineage>
</organism>
<accession>A0ABD1AJW9</accession>
<evidence type="ECO:0000313" key="2">
    <source>
        <dbReference type="EMBL" id="KAL1206406.1"/>
    </source>
</evidence>
<proteinExistence type="inferred from homology"/>